<feature type="compositionally biased region" description="Polar residues" evidence="1">
    <location>
        <begin position="54"/>
        <end position="87"/>
    </location>
</feature>
<dbReference type="AlphaFoldDB" id="A0A9X5E6Q6"/>
<reference evidence="3 4" key="1">
    <citation type="journal article" date="2015" name="Genome Announc.">
        <title>Draft Genome Sequence of the Terrestrial Cyanobacterium Scytonema millei VB511283, Isolated from Eastern India.</title>
        <authorList>
            <person name="Sen D."/>
            <person name="Chandrababunaidu M.M."/>
            <person name="Singh D."/>
            <person name="Sanghi N."/>
            <person name="Ghorai A."/>
            <person name="Mishra G.P."/>
            <person name="Madduluri M."/>
            <person name="Adhikary S.P."/>
            <person name="Tripathy S."/>
        </authorList>
    </citation>
    <scope>NUCLEOTIDE SEQUENCE [LARGE SCALE GENOMIC DNA]</scope>
    <source>
        <strain evidence="3 4">VB511283</strain>
    </source>
</reference>
<dbReference type="EMBL" id="JTJC03000002">
    <property type="protein sequence ID" value="NHC35224.1"/>
    <property type="molecule type" value="Genomic_DNA"/>
</dbReference>
<sequence>MINKQNQYLLLLGLVTTSISVAATAFISSASANELLCYLQTRDGKQVDLSQICNKKTSPTPAKPETPNTSHPTTTPGNLQTAPNQSKIPVIDPKMPAKVPLVLKDKPSALWNSVPDLPYPAIEGRTIRR</sequence>
<keyword evidence="4" id="KW-1185">Reference proteome</keyword>
<evidence type="ECO:0000256" key="2">
    <source>
        <dbReference type="SAM" id="SignalP"/>
    </source>
</evidence>
<keyword evidence="2" id="KW-0732">Signal</keyword>
<name>A0A9X5E6Q6_9CYAN</name>
<proteinExistence type="predicted"/>
<gene>
    <name evidence="3" type="ORF">QH73_0011205</name>
</gene>
<feature type="signal peptide" evidence="2">
    <location>
        <begin position="1"/>
        <end position="22"/>
    </location>
</feature>
<feature type="region of interest" description="Disordered" evidence="1">
    <location>
        <begin position="54"/>
        <end position="91"/>
    </location>
</feature>
<dbReference type="RefSeq" id="WP_132866921.1">
    <property type="nucleotide sequence ID" value="NZ_JTJC03000002.1"/>
</dbReference>
<protein>
    <submittedName>
        <fullName evidence="3">Uncharacterized protein</fullName>
    </submittedName>
</protein>
<organism evidence="3 4">
    <name type="scientific">Scytonema millei VB511283</name>
    <dbReference type="NCBI Taxonomy" id="1245923"/>
    <lineage>
        <taxon>Bacteria</taxon>
        <taxon>Bacillati</taxon>
        <taxon>Cyanobacteriota</taxon>
        <taxon>Cyanophyceae</taxon>
        <taxon>Nostocales</taxon>
        <taxon>Scytonemataceae</taxon>
        <taxon>Scytonema</taxon>
    </lineage>
</organism>
<dbReference type="Proteomes" id="UP000031532">
    <property type="component" value="Unassembled WGS sequence"/>
</dbReference>
<comment type="caution">
    <text evidence="3">The sequence shown here is derived from an EMBL/GenBank/DDBJ whole genome shotgun (WGS) entry which is preliminary data.</text>
</comment>
<evidence type="ECO:0000313" key="4">
    <source>
        <dbReference type="Proteomes" id="UP000031532"/>
    </source>
</evidence>
<dbReference type="OrthoDB" id="582593at2"/>
<evidence type="ECO:0000313" key="3">
    <source>
        <dbReference type="EMBL" id="NHC35224.1"/>
    </source>
</evidence>
<evidence type="ECO:0000256" key="1">
    <source>
        <dbReference type="SAM" id="MobiDB-lite"/>
    </source>
</evidence>
<accession>A0A9X5E6Q6</accession>
<feature type="chain" id="PRO_5040947460" evidence="2">
    <location>
        <begin position="23"/>
        <end position="129"/>
    </location>
</feature>